<evidence type="ECO:0000313" key="2">
    <source>
        <dbReference type="Proteomes" id="UP001610446"/>
    </source>
</evidence>
<sequence length="199" mass="22323">MDFSSFLRHSHLRILIVQNSTAASGSHELLQFQYRHVVHRGLEEHPPASIYFYQQHLESSSHGYPFGMIAVRASRNRGVNFPLRPRKSDDLEILEPPSPITPPTSYQTNAHVPRHSIPNVTPVTVPPLLTSICEKHMTCDPGITREAQASFRVDPSIQSICSRSWCVNLFFLHSKSYRGHVSTIGVPAAVSSELKFELG</sequence>
<name>A0ABR4KUD6_9EURO</name>
<proteinExistence type="predicted"/>
<organism evidence="1 2">
    <name type="scientific">Aspergillus pseudoustus</name>
    <dbReference type="NCBI Taxonomy" id="1810923"/>
    <lineage>
        <taxon>Eukaryota</taxon>
        <taxon>Fungi</taxon>
        <taxon>Dikarya</taxon>
        <taxon>Ascomycota</taxon>
        <taxon>Pezizomycotina</taxon>
        <taxon>Eurotiomycetes</taxon>
        <taxon>Eurotiomycetidae</taxon>
        <taxon>Eurotiales</taxon>
        <taxon>Aspergillaceae</taxon>
        <taxon>Aspergillus</taxon>
        <taxon>Aspergillus subgen. Nidulantes</taxon>
    </lineage>
</organism>
<dbReference type="EMBL" id="JBFXLU010000009">
    <property type="protein sequence ID" value="KAL2855893.1"/>
    <property type="molecule type" value="Genomic_DNA"/>
</dbReference>
<evidence type="ECO:0000313" key="1">
    <source>
        <dbReference type="EMBL" id="KAL2855893.1"/>
    </source>
</evidence>
<protein>
    <submittedName>
        <fullName evidence="1">Uncharacterized protein</fullName>
    </submittedName>
</protein>
<accession>A0ABR4KUD6</accession>
<dbReference type="Proteomes" id="UP001610446">
    <property type="component" value="Unassembled WGS sequence"/>
</dbReference>
<reference evidence="1 2" key="1">
    <citation type="submission" date="2024-07" db="EMBL/GenBank/DDBJ databases">
        <title>Section-level genome sequencing and comparative genomics of Aspergillus sections Usti and Cavernicolus.</title>
        <authorList>
            <consortium name="Lawrence Berkeley National Laboratory"/>
            <person name="Nybo J.L."/>
            <person name="Vesth T.C."/>
            <person name="Theobald S."/>
            <person name="Frisvad J.C."/>
            <person name="Larsen T.O."/>
            <person name="Kjaerboelling I."/>
            <person name="Rothschild-Mancinelli K."/>
            <person name="Lyhne E.K."/>
            <person name="Kogle M.E."/>
            <person name="Barry K."/>
            <person name="Clum A."/>
            <person name="Na H."/>
            <person name="Ledsgaard L."/>
            <person name="Lin J."/>
            <person name="Lipzen A."/>
            <person name="Kuo A."/>
            <person name="Riley R."/>
            <person name="Mondo S."/>
            <person name="Labutti K."/>
            <person name="Haridas S."/>
            <person name="Pangalinan J."/>
            <person name="Salamov A.A."/>
            <person name="Simmons B.A."/>
            <person name="Magnuson J.K."/>
            <person name="Chen J."/>
            <person name="Drula E."/>
            <person name="Henrissat B."/>
            <person name="Wiebenga A."/>
            <person name="Lubbers R.J."/>
            <person name="Gomes A.C."/>
            <person name="Makela M.R."/>
            <person name="Stajich J."/>
            <person name="Grigoriev I.V."/>
            <person name="Mortensen U.H."/>
            <person name="De Vries R.P."/>
            <person name="Baker S.E."/>
            <person name="Andersen M.R."/>
        </authorList>
    </citation>
    <scope>NUCLEOTIDE SEQUENCE [LARGE SCALE GENOMIC DNA]</scope>
    <source>
        <strain evidence="1 2">CBS 123904</strain>
    </source>
</reference>
<gene>
    <name evidence="1" type="ORF">BJY01DRAFT_195894</name>
</gene>
<comment type="caution">
    <text evidence="1">The sequence shown here is derived from an EMBL/GenBank/DDBJ whole genome shotgun (WGS) entry which is preliminary data.</text>
</comment>
<keyword evidence="2" id="KW-1185">Reference proteome</keyword>